<reference evidence="2 3" key="2">
    <citation type="journal article" date="2017" name="Sci. Rep.">
        <title>Ant-infecting Ophiocordyceps genomes reveal a high diversity of potential behavioral manipulation genes and a possible major role for enterotoxins.</title>
        <authorList>
            <person name="de Bekker C."/>
            <person name="Ohm R.A."/>
            <person name="Evans H.C."/>
            <person name="Brachmann A."/>
            <person name="Hughes D.P."/>
        </authorList>
    </citation>
    <scope>NUCLEOTIDE SEQUENCE [LARGE SCALE GENOMIC DNA]</scope>
    <source>
        <strain evidence="2 3">SC16a</strain>
    </source>
</reference>
<evidence type="ECO:0000256" key="1">
    <source>
        <dbReference type="SAM" id="MobiDB-lite"/>
    </source>
</evidence>
<dbReference type="EMBL" id="LAZP02000044">
    <property type="protein sequence ID" value="PFH62034.1"/>
    <property type="molecule type" value="Genomic_DNA"/>
</dbReference>
<comment type="caution">
    <text evidence="2">The sequence shown here is derived from an EMBL/GenBank/DDBJ whole genome shotgun (WGS) entry which is preliminary data.</text>
</comment>
<feature type="compositionally biased region" description="Basic residues" evidence="1">
    <location>
        <begin position="17"/>
        <end position="30"/>
    </location>
</feature>
<gene>
    <name evidence="2" type="ORF">XA68_15357</name>
</gene>
<feature type="region of interest" description="Disordered" evidence="1">
    <location>
        <begin position="1"/>
        <end position="34"/>
    </location>
</feature>
<evidence type="ECO:0000313" key="2">
    <source>
        <dbReference type="EMBL" id="PFH62034.1"/>
    </source>
</evidence>
<accession>A0A2A9PLE2</accession>
<dbReference type="AlphaFoldDB" id="A0A2A9PLE2"/>
<evidence type="ECO:0000313" key="3">
    <source>
        <dbReference type="Proteomes" id="UP000037136"/>
    </source>
</evidence>
<organism evidence="2 3">
    <name type="scientific">Ophiocordyceps unilateralis</name>
    <name type="common">Zombie-ant fungus</name>
    <name type="synonym">Torrubia unilateralis</name>
    <dbReference type="NCBI Taxonomy" id="268505"/>
    <lineage>
        <taxon>Eukaryota</taxon>
        <taxon>Fungi</taxon>
        <taxon>Dikarya</taxon>
        <taxon>Ascomycota</taxon>
        <taxon>Pezizomycotina</taxon>
        <taxon>Sordariomycetes</taxon>
        <taxon>Hypocreomycetidae</taxon>
        <taxon>Hypocreales</taxon>
        <taxon>Ophiocordycipitaceae</taxon>
        <taxon>Ophiocordyceps</taxon>
    </lineage>
</organism>
<feature type="compositionally biased region" description="Basic and acidic residues" evidence="1">
    <location>
        <begin position="1"/>
        <end position="16"/>
    </location>
</feature>
<sequence>MERDGEVRRHYRDGRARWLRKKKSPSHRRPPFLQPRPFGLIMPLLPYDRHDAHVASDSEPCIHPPRPAYLDNRNLRSSQRNLVEWASPSAARFSNAAQAPSIGERASHKRHGLVAVAPIRPPSLDLWSSMQPNYADSDSVAVALTEEPGDDVSSHLSVTGRILLGPLFLLIFPKQLSDQLIDTVDRPPRLPLSVPDTCRPDIDGS</sequence>
<reference evidence="2 3" key="1">
    <citation type="journal article" date="2015" name="BMC Genomics">
        <title>Gene expression during zombie ant biting behavior reflects the complexity underlying fungal parasitic behavioral manipulation.</title>
        <authorList>
            <person name="de Bekker C."/>
            <person name="Ohm R.A."/>
            <person name="Loreto R.G."/>
            <person name="Sebastian A."/>
            <person name="Albert I."/>
            <person name="Merrow M."/>
            <person name="Brachmann A."/>
            <person name="Hughes D.P."/>
        </authorList>
    </citation>
    <scope>NUCLEOTIDE SEQUENCE [LARGE SCALE GENOMIC DNA]</scope>
    <source>
        <strain evidence="2 3">SC16a</strain>
    </source>
</reference>
<keyword evidence="3" id="KW-1185">Reference proteome</keyword>
<name>A0A2A9PLE2_OPHUN</name>
<proteinExistence type="predicted"/>
<feature type="region of interest" description="Disordered" evidence="1">
    <location>
        <begin position="186"/>
        <end position="205"/>
    </location>
</feature>
<protein>
    <submittedName>
        <fullName evidence="2">Uncharacterized protein</fullName>
    </submittedName>
</protein>
<dbReference type="Proteomes" id="UP000037136">
    <property type="component" value="Unassembled WGS sequence"/>
</dbReference>